<gene>
    <name evidence="1" type="ORF">Pan189_41080</name>
</gene>
<evidence type="ECO:0000313" key="2">
    <source>
        <dbReference type="Proteomes" id="UP000317318"/>
    </source>
</evidence>
<organism evidence="1 2">
    <name type="scientific">Stratiformator vulcanicus</name>
    <dbReference type="NCBI Taxonomy" id="2527980"/>
    <lineage>
        <taxon>Bacteria</taxon>
        <taxon>Pseudomonadati</taxon>
        <taxon>Planctomycetota</taxon>
        <taxon>Planctomycetia</taxon>
        <taxon>Planctomycetales</taxon>
        <taxon>Planctomycetaceae</taxon>
        <taxon>Stratiformator</taxon>
    </lineage>
</organism>
<accession>A0A517R743</accession>
<evidence type="ECO:0000313" key="1">
    <source>
        <dbReference type="EMBL" id="QDT39699.1"/>
    </source>
</evidence>
<name>A0A517R743_9PLAN</name>
<dbReference type="EMBL" id="CP036268">
    <property type="protein sequence ID" value="QDT39699.1"/>
    <property type="molecule type" value="Genomic_DNA"/>
</dbReference>
<dbReference type="Proteomes" id="UP000317318">
    <property type="component" value="Chromosome"/>
</dbReference>
<keyword evidence="2" id="KW-1185">Reference proteome</keyword>
<dbReference type="AlphaFoldDB" id="A0A517R743"/>
<proteinExistence type="predicted"/>
<protein>
    <submittedName>
        <fullName evidence="1">Uncharacterized protein</fullName>
    </submittedName>
</protein>
<sequence>MTQIHDVWRGSTERRVPKCETDDLRPFAGRILNAIRVWPYGSDPPPAAKRQEVMGRNSDIRHLFEITAKPSQRATRYALKPADLNIDPLAAPPPGGGELRATHVYTKAVRYMANPEKFVAAARHVLKYPTFFGGDPVEVHGLILGIAYAALLECTCKDFAEAAETVTKLQKEVTRDVADSHIIPIRLCDTSYPDLSPSFESLRERGAKFISLLEVNLNAGSG</sequence>
<reference evidence="1 2" key="1">
    <citation type="submission" date="2019-02" db="EMBL/GenBank/DDBJ databases">
        <title>Deep-cultivation of Planctomycetes and their phenomic and genomic characterization uncovers novel biology.</title>
        <authorList>
            <person name="Wiegand S."/>
            <person name="Jogler M."/>
            <person name="Boedeker C."/>
            <person name="Pinto D."/>
            <person name="Vollmers J."/>
            <person name="Rivas-Marin E."/>
            <person name="Kohn T."/>
            <person name="Peeters S.H."/>
            <person name="Heuer A."/>
            <person name="Rast P."/>
            <person name="Oberbeckmann S."/>
            <person name="Bunk B."/>
            <person name="Jeske O."/>
            <person name="Meyerdierks A."/>
            <person name="Storesund J.E."/>
            <person name="Kallscheuer N."/>
            <person name="Luecker S."/>
            <person name="Lage O.M."/>
            <person name="Pohl T."/>
            <person name="Merkel B.J."/>
            <person name="Hornburger P."/>
            <person name="Mueller R.-W."/>
            <person name="Bruemmer F."/>
            <person name="Labrenz M."/>
            <person name="Spormann A.M."/>
            <person name="Op den Camp H."/>
            <person name="Overmann J."/>
            <person name="Amann R."/>
            <person name="Jetten M.S.M."/>
            <person name="Mascher T."/>
            <person name="Medema M.H."/>
            <person name="Devos D.P."/>
            <person name="Kaster A.-K."/>
            <person name="Ovreas L."/>
            <person name="Rohde M."/>
            <person name="Galperin M.Y."/>
            <person name="Jogler C."/>
        </authorList>
    </citation>
    <scope>NUCLEOTIDE SEQUENCE [LARGE SCALE GENOMIC DNA]</scope>
    <source>
        <strain evidence="1 2">Pan189</strain>
    </source>
</reference>
<dbReference type="KEGG" id="svp:Pan189_41080"/>